<organism evidence="1 2">
    <name type="scientific">Bacillus phage pW4</name>
    <dbReference type="NCBI Taxonomy" id="2500560"/>
    <lineage>
        <taxon>Viruses</taxon>
        <taxon>Duplodnaviria</taxon>
        <taxon>Heunggongvirae</taxon>
        <taxon>Uroviricota</taxon>
        <taxon>Caudoviricetes</taxon>
        <taxon>Sejongvirinae</taxon>
        <taxon>Yihwangvirus</taxon>
        <taxon>Yihwangvirus pW4</taxon>
    </lineage>
</organism>
<reference evidence="1 2" key="1">
    <citation type="submission" date="2018-12" db="EMBL/GenBank/DDBJ databases">
        <title>Characterization of novel siphovirus infecting Emetic Bacillus cereus.</title>
        <authorList>
            <person name="Hu X."/>
            <person name="Wan X."/>
            <person name="Geng P."/>
            <person name="Yuan Z."/>
        </authorList>
    </citation>
    <scope>NUCLEOTIDE SEQUENCE [LARGE SCALE GENOMIC DNA]</scope>
</reference>
<keyword evidence="2" id="KW-1185">Reference proteome</keyword>
<evidence type="ECO:0000313" key="1">
    <source>
        <dbReference type="EMBL" id="AZU99091.1"/>
    </source>
</evidence>
<accession>A0A3Q9R7N8</accession>
<proteinExistence type="predicted"/>
<dbReference type="EMBL" id="MK288022">
    <property type="protein sequence ID" value="AZU99091.1"/>
    <property type="molecule type" value="Genomic_DNA"/>
</dbReference>
<sequence length="70" mass="8007">MKYTDGTDYKGDLVKGQTWVKGNRERTIVDVGGFMIYYQTKTDIKRGSVTGERTNLFLKWIIKGAMLKKG</sequence>
<gene>
    <name evidence="1" type="ORF">pW4_76</name>
</gene>
<name>A0A3Q9R7N8_9CAUD</name>
<dbReference type="Proteomes" id="UP000288674">
    <property type="component" value="Segment"/>
</dbReference>
<protein>
    <submittedName>
        <fullName evidence="1">Uncharacterized protein</fullName>
    </submittedName>
</protein>
<evidence type="ECO:0000313" key="2">
    <source>
        <dbReference type="Proteomes" id="UP000288674"/>
    </source>
</evidence>